<comment type="similarity">
    <text evidence="10">Belongs to the monovalent cation:proton antiporter 1 (CPA1) transporter (TC 2.A.36) family.</text>
</comment>
<dbReference type="Proteomes" id="UP001139354">
    <property type="component" value="Unassembled WGS sequence"/>
</dbReference>
<dbReference type="GO" id="GO:0015386">
    <property type="term" value="F:potassium:proton antiporter activity"/>
    <property type="evidence" value="ECO:0007669"/>
    <property type="project" value="TreeGrafter"/>
</dbReference>
<dbReference type="PANTHER" id="PTHR10110:SF86">
    <property type="entry name" value="SODIUM_HYDROGEN EXCHANGER 7"/>
    <property type="match status" value="1"/>
</dbReference>
<dbReference type="EMBL" id="JAGTTN010000001">
    <property type="protein sequence ID" value="MCC2031102.1"/>
    <property type="molecule type" value="Genomic_DNA"/>
</dbReference>
<evidence type="ECO:0000256" key="6">
    <source>
        <dbReference type="ARBA" id="ARBA00023053"/>
    </source>
</evidence>
<evidence type="ECO:0000256" key="5">
    <source>
        <dbReference type="ARBA" id="ARBA00022989"/>
    </source>
</evidence>
<dbReference type="InterPro" id="IPR038770">
    <property type="entry name" value="Na+/solute_symporter_sf"/>
</dbReference>
<keyword evidence="13" id="KW-1185">Reference proteome</keyword>
<keyword evidence="5 10" id="KW-1133">Transmembrane helix</keyword>
<evidence type="ECO:0000256" key="3">
    <source>
        <dbReference type="ARBA" id="ARBA00022475"/>
    </source>
</evidence>
<feature type="transmembrane region" description="Helical" evidence="10">
    <location>
        <begin position="230"/>
        <end position="247"/>
    </location>
</feature>
<feature type="transmembrane region" description="Helical" evidence="10">
    <location>
        <begin position="293"/>
        <end position="314"/>
    </location>
</feature>
<comment type="function">
    <text evidence="10">Na(+)/H(+) antiporter that extrudes sodium in exchange for external protons.</text>
</comment>
<dbReference type="RefSeq" id="WP_229382977.1">
    <property type="nucleotide sequence ID" value="NZ_JAGTTN010000001.1"/>
</dbReference>
<feature type="transmembrane region" description="Helical" evidence="10">
    <location>
        <begin position="342"/>
        <end position="365"/>
    </location>
</feature>
<dbReference type="InterPro" id="IPR006153">
    <property type="entry name" value="Cation/H_exchanger_TM"/>
</dbReference>
<evidence type="ECO:0000259" key="11">
    <source>
        <dbReference type="Pfam" id="PF00999"/>
    </source>
</evidence>
<evidence type="ECO:0000256" key="10">
    <source>
        <dbReference type="RuleBase" id="RU366002"/>
    </source>
</evidence>
<evidence type="ECO:0000256" key="4">
    <source>
        <dbReference type="ARBA" id="ARBA00022692"/>
    </source>
</evidence>
<dbReference type="GO" id="GO:0051453">
    <property type="term" value="P:regulation of intracellular pH"/>
    <property type="evidence" value="ECO:0007669"/>
    <property type="project" value="TreeGrafter"/>
</dbReference>
<evidence type="ECO:0000313" key="12">
    <source>
        <dbReference type="EMBL" id="MCC2031102.1"/>
    </source>
</evidence>
<feature type="transmembrane region" description="Helical" evidence="10">
    <location>
        <begin position="176"/>
        <end position="200"/>
    </location>
</feature>
<comment type="caution">
    <text evidence="12">The sequence shown here is derived from an EMBL/GenBank/DDBJ whole genome shotgun (WGS) entry which is preliminary data.</text>
</comment>
<keyword evidence="7 10" id="KW-0406">Ion transport</keyword>
<comment type="caution">
    <text evidence="10">Lacks conserved residue(s) required for the propagation of feature annotation.</text>
</comment>
<reference evidence="12" key="1">
    <citation type="submission" date="2021-04" db="EMBL/GenBank/DDBJ databases">
        <title>Microbacterium tenobrionis sp. nov. and Microbacterium allomyrinae sp. nov., isolated from larvae of Tenobrio molitor and Allomyrina dichotoma, respectively.</title>
        <authorList>
            <person name="Lee S.D."/>
        </authorList>
    </citation>
    <scope>NUCLEOTIDE SEQUENCE</scope>
    <source>
        <strain evidence="12">BWT-G7</strain>
    </source>
</reference>
<dbReference type="GO" id="GO:0015385">
    <property type="term" value="F:sodium:proton antiporter activity"/>
    <property type="evidence" value="ECO:0007669"/>
    <property type="project" value="InterPro"/>
</dbReference>
<keyword evidence="6 10" id="KW-0915">Sodium</keyword>
<sequence>MTGLEVTVLLGLTVLVGAILAPKLRVAVPLLLLVAGLALGFVPELREIELPPETVLLLFLPVLLFWESLTTSLRSIRRDFRGIFLMSTVLVVATAFAVAGVAYAFGLPWEAALILGAAVAPPDATAVSALGRMLPRRNFMVLKAESLTNDGTALVVYAIAVGLAMGGQYTPLDITGMVLLSYVGGVTAGLAIAGLAYLVMRRLRDTLTINIALLLVPFAAFLLAEVIHASGVLAVVVAGLIIAYIGPRISTASSRRQTAWTWPLGSFLLNGSLFVLVGLEVQAVAHEIDAREIGWLLLVTVAVWLVLLVTRFVFQTASVMTIRVLDRRPSQRARRMTYRARVVSAVAGFRGAVSLAIALSVPLTTTAGDALAGRDEIVFVTAGVIVLTLLVQGPLLPAVVRWARLPDDTSMQQELELAERAITGAALTAVQDLAADHGVSTEVRDRLTRDYYDYLERNNERVQAREQAEVDRRIVALDAMMGEPDAAVEASAKTTVLEEPMPLPSPRERDEEYSRLRIAVLDRKREVLYRLGREGVVDDAVVTQIQTRLDVEELRITGVEVLD</sequence>
<evidence type="ECO:0000256" key="7">
    <source>
        <dbReference type="ARBA" id="ARBA00023065"/>
    </source>
</evidence>
<evidence type="ECO:0000256" key="1">
    <source>
        <dbReference type="ARBA" id="ARBA00004651"/>
    </source>
</evidence>
<dbReference type="InterPro" id="IPR018422">
    <property type="entry name" value="Cation/H_exchanger_CPA1"/>
</dbReference>
<accession>A0A9X1LS28</accession>
<feature type="transmembrane region" description="Helical" evidence="10">
    <location>
        <begin position="111"/>
        <end position="130"/>
    </location>
</feature>
<dbReference type="NCBIfam" id="TIGR00831">
    <property type="entry name" value="a_cpa1"/>
    <property type="match status" value="1"/>
</dbReference>
<feature type="transmembrane region" description="Helical" evidence="10">
    <location>
        <begin position="151"/>
        <end position="170"/>
    </location>
</feature>
<organism evidence="12 13">
    <name type="scientific">Microbacterium allomyrinae</name>
    <dbReference type="NCBI Taxonomy" id="2830666"/>
    <lineage>
        <taxon>Bacteria</taxon>
        <taxon>Bacillati</taxon>
        <taxon>Actinomycetota</taxon>
        <taxon>Actinomycetes</taxon>
        <taxon>Micrococcales</taxon>
        <taxon>Microbacteriaceae</taxon>
        <taxon>Microbacterium</taxon>
    </lineage>
</organism>
<dbReference type="PANTHER" id="PTHR10110">
    <property type="entry name" value="SODIUM/HYDROGEN EXCHANGER"/>
    <property type="match status" value="1"/>
</dbReference>
<evidence type="ECO:0000256" key="8">
    <source>
        <dbReference type="ARBA" id="ARBA00023136"/>
    </source>
</evidence>
<dbReference type="Pfam" id="PF00999">
    <property type="entry name" value="Na_H_Exchanger"/>
    <property type="match status" value="1"/>
</dbReference>
<dbReference type="Gene3D" id="1.20.1530.20">
    <property type="match status" value="1"/>
</dbReference>
<dbReference type="GO" id="GO:0005886">
    <property type="term" value="C:plasma membrane"/>
    <property type="evidence" value="ECO:0007669"/>
    <property type="project" value="UniProtKB-SubCell"/>
</dbReference>
<keyword evidence="8 10" id="KW-0472">Membrane</keyword>
<dbReference type="GO" id="GO:0098719">
    <property type="term" value="P:sodium ion import across plasma membrane"/>
    <property type="evidence" value="ECO:0007669"/>
    <property type="project" value="TreeGrafter"/>
</dbReference>
<keyword evidence="2 10" id="KW-0813">Transport</keyword>
<proteinExistence type="inferred from homology"/>
<keyword evidence="3 10" id="KW-1003">Cell membrane</keyword>
<evidence type="ECO:0000256" key="9">
    <source>
        <dbReference type="ARBA" id="ARBA00023201"/>
    </source>
</evidence>
<feature type="transmembrane region" description="Helical" evidence="10">
    <location>
        <begin position="377"/>
        <end position="400"/>
    </location>
</feature>
<gene>
    <name evidence="12" type="ORF">KEC57_02785</name>
</gene>
<dbReference type="AlphaFoldDB" id="A0A9X1LS28"/>
<feature type="transmembrane region" description="Helical" evidence="10">
    <location>
        <begin position="83"/>
        <end position="105"/>
    </location>
</feature>
<name>A0A9X1LS28_9MICO</name>
<dbReference type="InterPro" id="IPR004705">
    <property type="entry name" value="Cation/H_exchanger_CPA1_bac"/>
</dbReference>
<evidence type="ECO:0000313" key="13">
    <source>
        <dbReference type="Proteomes" id="UP001139354"/>
    </source>
</evidence>
<feature type="transmembrane region" description="Helical" evidence="10">
    <location>
        <begin position="6"/>
        <end position="21"/>
    </location>
</feature>
<feature type="transmembrane region" description="Helical" evidence="10">
    <location>
        <begin position="26"/>
        <end position="43"/>
    </location>
</feature>
<protein>
    <submittedName>
        <fullName evidence="12">Na+/H+ antiporter</fullName>
    </submittedName>
</protein>
<evidence type="ECO:0000256" key="2">
    <source>
        <dbReference type="ARBA" id="ARBA00022448"/>
    </source>
</evidence>
<keyword evidence="9 10" id="KW-0739">Sodium transport</keyword>
<feature type="transmembrane region" description="Helical" evidence="10">
    <location>
        <begin position="207"/>
        <end position="224"/>
    </location>
</feature>
<feature type="transmembrane region" description="Helical" evidence="10">
    <location>
        <begin position="55"/>
        <end position="76"/>
    </location>
</feature>
<feature type="domain" description="Cation/H+ exchanger transmembrane" evidence="11">
    <location>
        <begin position="12"/>
        <end position="402"/>
    </location>
</feature>
<feature type="transmembrane region" description="Helical" evidence="10">
    <location>
        <begin position="259"/>
        <end position="281"/>
    </location>
</feature>
<keyword evidence="10" id="KW-0050">Antiport</keyword>
<comment type="subcellular location">
    <subcellularLocation>
        <location evidence="1 10">Cell membrane</location>
        <topology evidence="1 10">Multi-pass membrane protein</topology>
    </subcellularLocation>
</comment>
<keyword evidence="4 10" id="KW-0812">Transmembrane</keyword>